<dbReference type="PANTHER" id="PTHR15830">
    <property type="entry name" value="TELOMERE LENGTH REGULATION PROTEIN TEL2 FAMILY MEMBER"/>
    <property type="match status" value="1"/>
</dbReference>
<reference evidence="4" key="1">
    <citation type="submission" date="2014-02" db="EMBL/GenBank/DDBJ databases">
        <authorList>
            <person name="Genoscope - CEA"/>
        </authorList>
    </citation>
    <scope>NUCLEOTIDE SEQUENCE</scope>
    <source>
        <strain evidence="4">LS3</strain>
    </source>
</reference>
<dbReference type="GO" id="GO:0051879">
    <property type="term" value="F:Hsp90 protein binding"/>
    <property type="evidence" value="ECO:0007669"/>
    <property type="project" value="TreeGrafter"/>
</dbReference>
<dbReference type="GO" id="GO:0051083">
    <property type="term" value="P:'de novo' cotranslational protein folding"/>
    <property type="evidence" value="ECO:0007669"/>
    <property type="project" value="TreeGrafter"/>
</dbReference>
<dbReference type="Pfam" id="PF10193">
    <property type="entry name" value="Telomere_reg-2"/>
    <property type="match status" value="1"/>
</dbReference>
<dbReference type="InterPro" id="IPR019337">
    <property type="entry name" value="Telomere_length_regulation_dom"/>
</dbReference>
<dbReference type="GO" id="GO:0042162">
    <property type="term" value="F:telomeric DNA binding"/>
    <property type="evidence" value="ECO:0007669"/>
    <property type="project" value="TreeGrafter"/>
</dbReference>
<dbReference type="Gene3D" id="1.25.40.720">
    <property type="entry name" value="Telomere length regulation protein 2, C-terminal domain"/>
    <property type="match status" value="2"/>
</dbReference>
<dbReference type="PANTHER" id="PTHR15830:SF10">
    <property type="entry name" value="TELOMERE LENGTH REGULATION PROTEIN TEL2 HOMOLOG"/>
    <property type="match status" value="1"/>
</dbReference>
<dbReference type="EMBL" id="HG937692">
    <property type="protein sequence ID" value="CDP36062.1"/>
    <property type="molecule type" value="Genomic_DNA"/>
</dbReference>
<dbReference type="SUPFAM" id="SSF48371">
    <property type="entry name" value="ARM repeat"/>
    <property type="match status" value="1"/>
</dbReference>
<feature type="domain" description="Telomere length regulation protein conserved" evidence="3">
    <location>
        <begin position="521"/>
        <end position="631"/>
    </location>
</feature>
<evidence type="ECO:0000259" key="3">
    <source>
        <dbReference type="Pfam" id="PF10193"/>
    </source>
</evidence>
<dbReference type="GO" id="GO:0005829">
    <property type="term" value="C:cytosol"/>
    <property type="evidence" value="ECO:0007669"/>
    <property type="project" value="TreeGrafter"/>
</dbReference>
<dbReference type="InterPro" id="IPR051970">
    <property type="entry name" value="TEL2_Regulation"/>
</dbReference>
<proteinExistence type="inferred from homology"/>
<reference evidence="4" key="2">
    <citation type="submission" date="2014-06" db="EMBL/GenBank/DDBJ databases">
        <title>The complete genome of Blastobotrys (Arxula) adeninivorans LS3 - a yeast of biotechnological interest.</title>
        <authorList>
            <person name="Kunze G."/>
            <person name="Gaillardin C."/>
            <person name="Czernicka M."/>
            <person name="Durrens P."/>
            <person name="Martin T."/>
            <person name="Boer E."/>
            <person name="Gabaldon T."/>
            <person name="Cruz J."/>
            <person name="Talla E."/>
            <person name="Marck C."/>
            <person name="Goffeau A."/>
            <person name="Barbe V."/>
            <person name="Baret P."/>
            <person name="Baronian K."/>
            <person name="Beier S."/>
            <person name="Bleykasten C."/>
            <person name="Bode R."/>
            <person name="Casaregola S."/>
            <person name="Despons L."/>
            <person name="Fairhead C."/>
            <person name="Giersberg M."/>
            <person name="Gierski P."/>
            <person name="Hahnel U."/>
            <person name="Hartmann A."/>
            <person name="Jankowska D."/>
            <person name="Jubin C."/>
            <person name="Jung P."/>
            <person name="Lafontaine I."/>
            <person name="Leh-Louis V."/>
            <person name="Lemaire M."/>
            <person name="Marcet-Houben M."/>
            <person name="Mascher M."/>
            <person name="Morel G."/>
            <person name="Richard G.-F."/>
            <person name="Riechen J."/>
            <person name="Sacerdot C."/>
            <person name="Sarkar A."/>
            <person name="Savel G."/>
            <person name="Schacherer J."/>
            <person name="Sherman D."/>
            <person name="Straub M.-L."/>
            <person name="Stein N."/>
            <person name="Thierry A."/>
            <person name="Trautwein-Schult A."/>
            <person name="Westhof E."/>
            <person name="Worch S."/>
            <person name="Dujon B."/>
            <person name="Souciet J.-L."/>
            <person name="Wincker P."/>
            <person name="Scholz U."/>
            <person name="Neuveglise N."/>
        </authorList>
    </citation>
    <scope>NUCLEOTIDE SEQUENCE</scope>
    <source>
        <strain evidence="4">LS3</strain>
    </source>
</reference>
<name>A0A060TAZ5_BLAAD</name>
<accession>A0A060TAZ5</accession>
<sequence length="900" mass="99754">MDLESITRELQEFPALKRTVDLLNRVLDDGQLKEAPGSRSVAFYATLINKVLPSLESDLSREQVVVRLFSSIAGLNGIVSRIRAIISSFSGTNERHGGDYYDKQASYAQLNLLCHVLAHVIEDSNSFSRVWKEVDGLPALKQRVAVREIVNLYGGSTIVNSLLEARHFISQHELQLSQTEKDRFAEWEPLSDPNSFASLVTGQLLRVVKQGVREDSLPSAGSIVFKLANTVHSPQGLGAVLINKQNLETTISVVNRLGDMERRKIVIDIVLRYLDSEYLQDVNGLANAALVSSLASILSLFTMADGDVQKMVIQCLNSSINLKRVVALTCVARGNGTSEKAFAGLIERWGDELTVKKTPIASQEGLTQFIFLLMPHLSQEFLRKSAASKAYLDGVSNRLSSTSDKARLFGTLVAEKLSLAAPEGGVKPLNFDLKGFYDDDQVFYKDTLANLGDQVVRYDDTIIETLDQSQGSNLQPELVPSAGEHTKSTESNAASDANIFDAEDSDNEEEFMPVKKAPNTPVYIKDIMEYLSSEDYDKTKLAIDHAADLIYRKAKYGQELEFHAKALAALLAGLKDTFEIDDFNNKRLEALAQLVASSPKLVPPYLTQLLFEGDYSLQQRLVILSSLALGARKLALSTEPEPFATKQLPGAIDKLFREHGKLPPEVLPINSIVLDQNRNMLQDAGDAAREELIGGPQVVRVSRKLELDRQKQQRQMTGGGKTRSTHNPFAKLASRYFVFPLTGRFFAAGGISGMGQYSDILLGHFLKTVALMLRAGYPTSPDLVDMTTEVLSIVKTQLRNKDPVVLDGILTAILVSIDIHDSSFFVSKWPREAVELQQWLQDTWDDIIDDQVRPLAAGVLYKLNELTEQNQRLLIGQLTGIETRFGDLRLENANHEIAYR</sequence>
<comment type="similarity">
    <text evidence="1">Belongs to the TEL2 family.</text>
</comment>
<evidence type="ECO:0000313" key="4">
    <source>
        <dbReference type="EMBL" id="CDP36062.1"/>
    </source>
</evidence>
<evidence type="ECO:0000256" key="1">
    <source>
        <dbReference type="ARBA" id="ARBA00006133"/>
    </source>
</evidence>
<evidence type="ECO:0000256" key="2">
    <source>
        <dbReference type="SAM" id="MobiDB-lite"/>
    </source>
</evidence>
<gene>
    <name evidence="4" type="ORF">GNLVRS02_ARAD1B04444g</name>
</gene>
<dbReference type="AlphaFoldDB" id="A0A060TAZ5"/>
<feature type="region of interest" description="Disordered" evidence="2">
    <location>
        <begin position="472"/>
        <end position="499"/>
    </location>
</feature>
<protein>
    <submittedName>
        <fullName evidence="4">ARAD1B04444p</fullName>
    </submittedName>
</protein>
<dbReference type="InterPro" id="IPR038528">
    <property type="entry name" value="TEL2_C_sf"/>
</dbReference>
<dbReference type="PhylomeDB" id="A0A060TAZ5"/>
<organism evidence="4">
    <name type="scientific">Blastobotrys adeninivorans</name>
    <name type="common">Yeast</name>
    <name type="synonym">Arxula adeninivorans</name>
    <dbReference type="NCBI Taxonomy" id="409370"/>
    <lineage>
        <taxon>Eukaryota</taxon>
        <taxon>Fungi</taxon>
        <taxon>Dikarya</taxon>
        <taxon>Ascomycota</taxon>
        <taxon>Saccharomycotina</taxon>
        <taxon>Dipodascomycetes</taxon>
        <taxon>Dipodascales</taxon>
        <taxon>Trichomonascaceae</taxon>
        <taxon>Blastobotrys</taxon>
    </lineage>
</organism>
<dbReference type="InterPro" id="IPR016024">
    <property type="entry name" value="ARM-type_fold"/>
</dbReference>